<dbReference type="GO" id="GO:0005634">
    <property type="term" value="C:nucleus"/>
    <property type="evidence" value="ECO:0007669"/>
    <property type="project" value="UniProtKB-SubCell"/>
</dbReference>
<feature type="region of interest" description="Disordered" evidence="13">
    <location>
        <begin position="1049"/>
        <end position="1071"/>
    </location>
</feature>
<gene>
    <name evidence="16" type="ORF">DBRI1063_LOCUS1590</name>
</gene>
<dbReference type="InterPro" id="IPR001357">
    <property type="entry name" value="BRCT_dom"/>
</dbReference>
<evidence type="ECO:0000256" key="2">
    <source>
        <dbReference type="ARBA" id="ARBA00010945"/>
    </source>
</evidence>
<reference evidence="16" key="1">
    <citation type="submission" date="2021-01" db="EMBL/GenBank/DDBJ databases">
        <authorList>
            <person name="Corre E."/>
            <person name="Pelletier E."/>
            <person name="Niang G."/>
            <person name="Scheremetjew M."/>
            <person name="Finn R."/>
            <person name="Kale V."/>
            <person name="Holt S."/>
            <person name="Cochrane G."/>
            <person name="Meng A."/>
            <person name="Brown T."/>
            <person name="Cohen L."/>
        </authorList>
    </citation>
    <scope>NUCLEOTIDE SEQUENCE</scope>
    <source>
        <strain evidence="16">Pop2</strain>
    </source>
</reference>
<feature type="compositionally biased region" description="Polar residues" evidence="13">
    <location>
        <begin position="1049"/>
        <end position="1060"/>
    </location>
</feature>
<organism evidence="16">
    <name type="scientific">Ditylum brightwellii</name>
    <dbReference type="NCBI Taxonomy" id="49249"/>
    <lineage>
        <taxon>Eukaryota</taxon>
        <taxon>Sar</taxon>
        <taxon>Stramenopiles</taxon>
        <taxon>Ochrophyta</taxon>
        <taxon>Bacillariophyta</taxon>
        <taxon>Mediophyceae</taxon>
        <taxon>Lithodesmiophycidae</taxon>
        <taxon>Lithodesmiales</taxon>
        <taxon>Lithodesmiaceae</taxon>
        <taxon>Ditylum</taxon>
    </lineage>
</organism>
<dbReference type="SMART" id="SM00292">
    <property type="entry name" value="BRCT"/>
    <property type="match status" value="1"/>
</dbReference>
<dbReference type="Pfam" id="PF00817">
    <property type="entry name" value="IMS"/>
    <property type="match status" value="1"/>
</dbReference>
<feature type="compositionally biased region" description="Low complexity" evidence="13">
    <location>
        <begin position="477"/>
        <end position="487"/>
    </location>
</feature>
<dbReference type="SUPFAM" id="SSF56672">
    <property type="entry name" value="DNA/RNA polymerases"/>
    <property type="match status" value="1"/>
</dbReference>
<feature type="compositionally biased region" description="Basic residues" evidence="13">
    <location>
        <begin position="111"/>
        <end position="124"/>
    </location>
</feature>
<dbReference type="Gene3D" id="3.40.1170.60">
    <property type="match status" value="1"/>
</dbReference>
<dbReference type="PROSITE" id="PS50172">
    <property type="entry name" value="BRCT"/>
    <property type="match status" value="1"/>
</dbReference>
<dbReference type="InterPro" id="IPR043502">
    <property type="entry name" value="DNA/RNA_pol_sf"/>
</dbReference>
<dbReference type="GO" id="GO:0046872">
    <property type="term" value="F:metal ion binding"/>
    <property type="evidence" value="ECO:0007669"/>
    <property type="project" value="UniProtKB-KW"/>
</dbReference>
<keyword evidence="6" id="KW-0548">Nucleotidyltransferase</keyword>
<feature type="compositionally biased region" description="Polar residues" evidence="13">
    <location>
        <begin position="424"/>
        <end position="443"/>
    </location>
</feature>
<evidence type="ECO:0000256" key="11">
    <source>
        <dbReference type="ARBA" id="ARBA00023204"/>
    </source>
</evidence>
<dbReference type="PANTHER" id="PTHR45990:SF1">
    <property type="entry name" value="DNA REPAIR PROTEIN REV1"/>
    <property type="match status" value="1"/>
</dbReference>
<dbReference type="GO" id="GO:0042276">
    <property type="term" value="P:error-prone translesion synthesis"/>
    <property type="evidence" value="ECO:0007669"/>
    <property type="project" value="TreeGrafter"/>
</dbReference>
<comment type="subcellular location">
    <subcellularLocation>
        <location evidence="1">Nucleus</location>
    </subcellularLocation>
</comment>
<feature type="region of interest" description="Disordered" evidence="13">
    <location>
        <begin position="291"/>
        <end position="443"/>
    </location>
</feature>
<dbReference type="GO" id="GO:0017125">
    <property type="term" value="F:deoxycytidyl transferase activity"/>
    <property type="evidence" value="ECO:0007669"/>
    <property type="project" value="TreeGrafter"/>
</dbReference>
<dbReference type="Gene3D" id="3.30.70.270">
    <property type="match status" value="2"/>
</dbReference>
<feature type="domain" description="UmuC" evidence="15">
    <location>
        <begin position="551"/>
        <end position="777"/>
    </location>
</feature>
<feature type="compositionally biased region" description="Polar residues" evidence="13">
    <location>
        <begin position="331"/>
        <end position="343"/>
    </location>
</feature>
<feature type="region of interest" description="Disordered" evidence="13">
    <location>
        <begin position="146"/>
        <end position="178"/>
    </location>
</feature>
<evidence type="ECO:0000256" key="7">
    <source>
        <dbReference type="ARBA" id="ARBA00022723"/>
    </source>
</evidence>
<feature type="domain" description="BRCT" evidence="14">
    <location>
        <begin position="180"/>
        <end position="271"/>
    </location>
</feature>
<evidence type="ECO:0000256" key="13">
    <source>
        <dbReference type="SAM" id="MobiDB-lite"/>
    </source>
</evidence>
<feature type="region of interest" description="Disordered" evidence="13">
    <location>
        <begin position="990"/>
        <end position="1010"/>
    </location>
</feature>
<feature type="compositionally biased region" description="Low complexity" evidence="13">
    <location>
        <begin position="1"/>
        <end position="16"/>
    </location>
</feature>
<feature type="region of interest" description="Disordered" evidence="13">
    <location>
        <begin position="1"/>
        <end position="33"/>
    </location>
</feature>
<dbReference type="GO" id="GO:0070987">
    <property type="term" value="P:error-free translesion synthesis"/>
    <property type="evidence" value="ECO:0007669"/>
    <property type="project" value="TreeGrafter"/>
</dbReference>
<evidence type="ECO:0000256" key="9">
    <source>
        <dbReference type="ARBA" id="ARBA00022842"/>
    </source>
</evidence>
<dbReference type="InterPro" id="IPR036775">
    <property type="entry name" value="DNA_pol_Y-fam_lit_finger_sf"/>
</dbReference>
<dbReference type="FunFam" id="3.30.1490.100:FF:000001">
    <property type="entry name" value="DNA repair protein REV1"/>
    <property type="match status" value="1"/>
</dbReference>
<evidence type="ECO:0000313" key="16">
    <source>
        <dbReference type="EMBL" id="CAD9315184.1"/>
    </source>
</evidence>
<feature type="compositionally biased region" description="Acidic residues" evidence="13">
    <location>
        <begin position="382"/>
        <end position="391"/>
    </location>
</feature>
<keyword evidence="5" id="KW-0808">Transferase</keyword>
<evidence type="ECO:0000256" key="1">
    <source>
        <dbReference type="ARBA" id="ARBA00004123"/>
    </source>
</evidence>
<dbReference type="GO" id="GO:0003684">
    <property type="term" value="F:damaged DNA binding"/>
    <property type="evidence" value="ECO:0007669"/>
    <property type="project" value="InterPro"/>
</dbReference>
<protein>
    <recommendedName>
        <fullName evidence="3">DNA repair protein REV1</fullName>
    </recommendedName>
</protein>
<dbReference type="InterPro" id="IPR036420">
    <property type="entry name" value="BRCT_dom_sf"/>
</dbReference>
<keyword evidence="10" id="KW-0238">DNA-binding</keyword>
<dbReference type="SUPFAM" id="SSF100879">
    <property type="entry name" value="Lesion bypass DNA polymerase (Y-family), little finger domain"/>
    <property type="match status" value="1"/>
</dbReference>
<feature type="region of interest" description="Disordered" evidence="13">
    <location>
        <begin position="458"/>
        <end position="505"/>
    </location>
</feature>
<evidence type="ECO:0000256" key="4">
    <source>
        <dbReference type="ARBA" id="ARBA00022634"/>
    </source>
</evidence>
<dbReference type="Gene3D" id="3.30.1490.100">
    <property type="entry name" value="DNA polymerase, Y-family, little finger domain"/>
    <property type="match status" value="1"/>
</dbReference>
<evidence type="ECO:0000256" key="3">
    <source>
        <dbReference type="ARBA" id="ARBA00020399"/>
    </source>
</evidence>
<evidence type="ECO:0000256" key="12">
    <source>
        <dbReference type="ARBA" id="ARBA00023242"/>
    </source>
</evidence>
<accession>A0A7S1W036</accession>
<dbReference type="EMBL" id="HBGN01002362">
    <property type="protein sequence ID" value="CAD9315184.1"/>
    <property type="molecule type" value="Transcribed_RNA"/>
</dbReference>
<proteinExistence type="inferred from homology"/>
<name>A0A7S1W036_9STRA</name>
<evidence type="ECO:0000256" key="5">
    <source>
        <dbReference type="ARBA" id="ARBA00022679"/>
    </source>
</evidence>
<dbReference type="InterPro" id="IPR043128">
    <property type="entry name" value="Rev_trsase/Diguanyl_cyclase"/>
</dbReference>
<evidence type="ECO:0000256" key="6">
    <source>
        <dbReference type="ARBA" id="ARBA00022695"/>
    </source>
</evidence>
<feature type="region of interest" description="Disordered" evidence="13">
    <location>
        <begin position="901"/>
        <end position="920"/>
    </location>
</feature>
<dbReference type="PANTHER" id="PTHR45990">
    <property type="entry name" value="DNA REPAIR PROTEIN REV1"/>
    <property type="match status" value="1"/>
</dbReference>
<feature type="compositionally biased region" description="Polar residues" evidence="13">
    <location>
        <begin position="311"/>
        <end position="320"/>
    </location>
</feature>
<dbReference type="Pfam" id="PF11799">
    <property type="entry name" value="IMS_C"/>
    <property type="match status" value="1"/>
</dbReference>
<keyword evidence="11" id="KW-0234">DNA repair</keyword>
<evidence type="ECO:0000256" key="8">
    <source>
        <dbReference type="ARBA" id="ARBA00022763"/>
    </source>
</evidence>
<sequence length="1459" mass="163556">MKPTKKSTPSSPSSSSSKKKKKENGLSDGSDVHHNYMYRKIELQRQQFGLILPPTPLEDDPTENKCNDIHQEEEITTSCTKRKEEEKESSCSSMSDLMKRLKRRHDDSNKRRTRRRRHLKKKCHHEKDPCSLKVEDMTYMKDDCDGNGSSTASKNENDDNDEKTTKTKNNDNNNPTKTKRTDLIFQNIVILINGHTNPDALSLQRLLHKYGGDVEKYETTRVTHIIASTLSTAKATHYKNKKRRVVHVCHPSWIVDSVEKGKLMWFGDYLLENVKKDGMGRDVTSFFKKKDAAKEDGNLRQKGKHGPNDNCVMSTTTTFDNDVIRRKNDTKSNSNLPASTNHNLLPAAPLSPPSSPSIPACEGNSLFMTQSPTASNSNMTKDEEDDDDDDAVSWKSPHLPEEEGDDLKLNPPNKQTSTRRKGSNESTSYMNYNGDKNSNDDVSNIITDANATATSTALTSTHNSSFRNDNHIPKHPSTTSTSSNTTTYNLKTKDNHPNNTLRTTGTDPNFLSSYFEHSRLSFIGSFQQRKKPSSSSSFTKSSTATNLQRFIYHVDMDCFFASVILRKYPQYREKPVAVGHCWKTPRHADDNENGELINVEDRTTKRKSYSELSTCNYVARKFGIKKGMFLHQAKLLCPDLIVLPYDYEGYDEVSNKVADILHQCAELYDGSVEQVSCDEAYMELFLDEDDDDAEKNQVGNENNNATNKAQSIANKIRSNISQLTQCTASVGVGPNKLLAKIATDQIKPNGSYVIPNHADTISKILGKMKLRSIPGIGYRMEQKLSQHGLVFVSHVLDLGRVEAERLLCLILGPGNGKKILQFCLGVDHRPVQKAVRKTIGAECNYGVRFDGPYGLDYMMLGLAKEVEKRMEYVGVTGKRITLKVMQRKEGASEPAKFLGHGSCHHLSKSRDIPTSTAPTRDSNIISDIGMKLFADLGISKDEVRGMGITMSKLSTEAENAVPGANKMSDWLKQASADSCTVSNSESLVHDGTESNVCDSKTHAGHTKRHKECAPSFREDLVEEDGSTLQRQRSVRFSLDIEQCSSARYSPFSGSGTTNAAASEHSCGEDQQESLLDQDGISDVFIPSASQIDKDVLCYLPEPLQREISQKLALTLQSSEPTCQHQLRQSEVNRTPQPFIEGVQDRSVTNTPCPGQRQTQTSGVSYENSILLPSPSQIDQEQVMALPKSLREEVLRMMGEKAGCAPLEHLADDSLRVHPKKARRVAPRKKRKVGVSRRRLKTCEGNDSDGFKQVSMKRMLKLATIKSGKEILKDDLEGNFILPRELDCLPLEMQLQVVNDEMRRVTKEPNVPPKDRSGPRYLLSANQDVAIQKNSYQKCSATVHLDGASLEEKCKANHSPDMCCIEPAVNDFYKDNVVPLFEWIRSHPDPTLDDISKVQNFFSVCISEKRLDDVVKLLRSMKNMEDGWIKDTYARIIGFVENEFVRQEGLDLDSHWLGLR</sequence>
<feature type="compositionally biased region" description="Basic and acidic residues" evidence="13">
    <location>
        <begin position="62"/>
        <end position="73"/>
    </location>
</feature>
<feature type="region of interest" description="Disordered" evidence="13">
    <location>
        <begin position="51"/>
        <end position="126"/>
    </location>
</feature>
<keyword evidence="8" id="KW-0227">DNA damage</keyword>
<dbReference type="GO" id="GO:0006281">
    <property type="term" value="P:DNA repair"/>
    <property type="evidence" value="ECO:0007669"/>
    <property type="project" value="UniProtKB-KW"/>
</dbReference>
<dbReference type="GO" id="GO:0003887">
    <property type="term" value="F:DNA-directed DNA polymerase activity"/>
    <property type="evidence" value="ECO:0007669"/>
    <property type="project" value="TreeGrafter"/>
</dbReference>
<dbReference type="CDD" id="cd17719">
    <property type="entry name" value="BRCT_Rev1"/>
    <property type="match status" value="1"/>
</dbReference>
<dbReference type="Gene3D" id="3.40.50.10190">
    <property type="entry name" value="BRCT domain"/>
    <property type="match status" value="1"/>
</dbReference>
<dbReference type="Pfam" id="PF00533">
    <property type="entry name" value="BRCT"/>
    <property type="match status" value="1"/>
</dbReference>
<dbReference type="InterPro" id="IPR017961">
    <property type="entry name" value="DNA_pol_Y-fam_little_finger"/>
</dbReference>
<keyword evidence="12" id="KW-0539">Nucleus</keyword>
<comment type="similarity">
    <text evidence="2">Belongs to the DNA polymerase type-Y family.</text>
</comment>
<dbReference type="Gene3D" id="1.10.150.20">
    <property type="entry name" value="5' to 3' exonuclease, C-terminal subdomain"/>
    <property type="match status" value="1"/>
</dbReference>
<keyword evidence="4" id="KW-0237">DNA synthesis</keyword>
<keyword evidence="7" id="KW-0479">Metal-binding</keyword>
<evidence type="ECO:0000259" key="14">
    <source>
        <dbReference type="PROSITE" id="PS50172"/>
    </source>
</evidence>
<dbReference type="SUPFAM" id="SSF52113">
    <property type="entry name" value="BRCT domain"/>
    <property type="match status" value="1"/>
</dbReference>
<evidence type="ECO:0000256" key="10">
    <source>
        <dbReference type="ARBA" id="ARBA00023125"/>
    </source>
</evidence>
<feature type="compositionally biased region" description="Polar residues" evidence="13">
    <location>
        <begin position="366"/>
        <end position="379"/>
    </location>
</feature>
<keyword evidence="9" id="KW-0460">Magnesium</keyword>
<evidence type="ECO:0000259" key="15">
    <source>
        <dbReference type="PROSITE" id="PS50173"/>
    </source>
</evidence>
<dbReference type="InterPro" id="IPR001126">
    <property type="entry name" value="UmuC"/>
</dbReference>
<dbReference type="PROSITE" id="PS50173">
    <property type="entry name" value="UMUC"/>
    <property type="match status" value="1"/>
</dbReference>